<reference evidence="3" key="1">
    <citation type="submission" date="2022-08" db="EMBL/GenBank/DDBJ databases">
        <title>Novel sulfate-reducing endosymbionts in the free-living metamonad Anaeramoeba.</title>
        <authorList>
            <person name="Jerlstrom-Hultqvist J."/>
            <person name="Cepicka I."/>
            <person name="Gallot-Lavallee L."/>
            <person name="Salas-Leiva D."/>
            <person name="Curtis B.A."/>
            <person name="Zahonova K."/>
            <person name="Pipaliya S."/>
            <person name="Dacks J."/>
            <person name="Roger A.J."/>
        </authorList>
    </citation>
    <scope>NUCLEOTIDE SEQUENCE</scope>
    <source>
        <strain evidence="3">Schooner1</strain>
    </source>
</reference>
<dbReference type="PROSITE" id="PS50076">
    <property type="entry name" value="DNAJ_2"/>
    <property type="match status" value="1"/>
</dbReference>
<protein>
    <submittedName>
        <fullName evidence="3">DNAj</fullName>
    </submittedName>
</protein>
<dbReference type="Proteomes" id="UP001150062">
    <property type="component" value="Unassembled WGS sequence"/>
</dbReference>
<dbReference type="PANTHER" id="PTHR24078:SF553">
    <property type="entry name" value="DNAJ HOMOLOG SUBFAMILY B MEMBER 5"/>
    <property type="match status" value="1"/>
</dbReference>
<dbReference type="CDD" id="cd10747">
    <property type="entry name" value="DnaJ_C"/>
    <property type="match status" value="1"/>
</dbReference>
<dbReference type="Gene3D" id="2.60.260.20">
    <property type="entry name" value="Urease metallochaperone UreE, N-terminal domain"/>
    <property type="match status" value="2"/>
</dbReference>
<dbReference type="InterPro" id="IPR051339">
    <property type="entry name" value="DnaJ_subfamily_B"/>
</dbReference>
<dbReference type="SMART" id="SM00271">
    <property type="entry name" value="DnaJ"/>
    <property type="match status" value="1"/>
</dbReference>
<keyword evidence="4" id="KW-1185">Reference proteome</keyword>
<evidence type="ECO:0000256" key="1">
    <source>
        <dbReference type="ARBA" id="ARBA00023186"/>
    </source>
</evidence>
<dbReference type="Pfam" id="PF00226">
    <property type="entry name" value="DnaJ"/>
    <property type="match status" value="1"/>
</dbReference>
<sequence>MGKDYYAILGIPRDSKLVDIKRAYRKLVLKWHPDKNQTNKEQAKEKFKEVSEAYDVLSDDSKRKIYDKYGEEGLKEGGGRGFGGGGGTYNFSSSNADDIFKMFFSNDMDSGFSSFGNDEFFNPFFGQKKKRKKKMGKGKTITYDLFCTLEELYRGKTKKVKITRKVKSGYETIKEFETLEINIKPGWKQGTKITYPKKGNRINSIEPGDVVFIIKEKEHDKFKRIKNDLIYKHTITLKQALTGHFLEITTLDNRKLELQFANNDEVIQPGQNFKIPNEGMPYSNNSKRGDLYIEFSVVFPTKIKQKSKKILKEIL</sequence>
<dbReference type="InterPro" id="IPR008971">
    <property type="entry name" value="HSP40/DnaJ_pept-bd"/>
</dbReference>
<comment type="caution">
    <text evidence="3">The sequence shown here is derived from an EMBL/GenBank/DDBJ whole genome shotgun (WGS) entry which is preliminary data.</text>
</comment>
<dbReference type="Gene3D" id="1.10.287.110">
    <property type="entry name" value="DnaJ domain"/>
    <property type="match status" value="1"/>
</dbReference>
<evidence type="ECO:0000259" key="2">
    <source>
        <dbReference type="PROSITE" id="PS50076"/>
    </source>
</evidence>
<name>A0ABQ8XVF7_9EUKA</name>
<dbReference type="CDD" id="cd06257">
    <property type="entry name" value="DnaJ"/>
    <property type="match status" value="1"/>
</dbReference>
<dbReference type="PROSITE" id="PS00636">
    <property type="entry name" value="DNAJ_1"/>
    <property type="match status" value="1"/>
</dbReference>
<dbReference type="InterPro" id="IPR002939">
    <property type="entry name" value="DnaJ_C"/>
</dbReference>
<dbReference type="InterPro" id="IPR018253">
    <property type="entry name" value="DnaJ_domain_CS"/>
</dbReference>
<accession>A0ABQ8XVF7</accession>
<organism evidence="3 4">
    <name type="scientific">Anaeramoeba flamelloides</name>
    <dbReference type="NCBI Taxonomy" id="1746091"/>
    <lineage>
        <taxon>Eukaryota</taxon>
        <taxon>Metamonada</taxon>
        <taxon>Anaeramoebidae</taxon>
        <taxon>Anaeramoeba</taxon>
    </lineage>
</organism>
<dbReference type="PRINTS" id="PR00625">
    <property type="entry name" value="JDOMAIN"/>
</dbReference>
<dbReference type="InterPro" id="IPR001623">
    <property type="entry name" value="DnaJ_domain"/>
</dbReference>
<evidence type="ECO:0000313" key="3">
    <source>
        <dbReference type="EMBL" id="KAJ6236586.1"/>
    </source>
</evidence>
<dbReference type="SUPFAM" id="SSF46565">
    <property type="entry name" value="Chaperone J-domain"/>
    <property type="match status" value="1"/>
</dbReference>
<dbReference type="SUPFAM" id="SSF49493">
    <property type="entry name" value="HSP40/DnaJ peptide-binding domain"/>
    <property type="match status" value="2"/>
</dbReference>
<dbReference type="EMBL" id="JAOAOG010000242">
    <property type="protein sequence ID" value="KAJ6236586.1"/>
    <property type="molecule type" value="Genomic_DNA"/>
</dbReference>
<dbReference type="InterPro" id="IPR036869">
    <property type="entry name" value="J_dom_sf"/>
</dbReference>
<dbReference type="PANTHER" id="PTHR24078">
    <property type="entry name" value="DNAJ HOMOLOG SUBFAMILY C MEMBER"/>
    <property type="match status" value="1"/>
</dbReference>
<proteinExistence type="predicted"/>
<gene>
    <name evidence="3" type="ORF">M0813_27328</name>
</gene>
<dbReference type="Pfam" id="PF01556">
    <property type="entry name" value="DnaJ_C"/>
    <property type="match status" value="1"/>
</dbReference>
<feature type="domain" description="J" evidence="2">
    <location>
        <begin position="4"/>
        <end position="70"/>
    </location>
</feature>
<keyword evidence="1" id="KW-0143">Chaperone</keyword>
<evidence type="ECO:0000313" key="4">
    <source>
        <dbReference type="Proteomes" id="UP001150062"/>
    </source>
</evidence>